<dbReference type="Pfam" id="PF12840">
    <property type="entry name" value="HTH_20"/>
    <property type="match status" value="1"/>
</dbReference>
<protein>
    <submittedName>
        <fullName evidence="1">Transcriptional regulator</fullName>
    </submittedName>
</protein>
<gene>
    <name evidence="1" type="ORF">MCEL_05470</name>
</gene>
<dbReference type="EMBL" id="AP022591">
    <property type="protein sequence ID" value="BBY42252.1"/>
    <property type="molecule type" value="Genomic_DNA"/>
</dbReference>
<dbReference type="InterPro" id="IPR036390">
    <property type="entry name" value="WH_DNA-bd_sf"/>
</dbReference>
<sequence length="252" mass="26772">MGSFPVRWSNYSQFTTIISVVNSASPLGPAPVPSATGQVPLSGQRLRVLEHVRSHAPVRTIDAAAALGLHQNTVREHLDALVDLGLVERATEPAVGRGRPAALYRPSAADPTLLARDYAGLATALAGHLARTSADPERDARAAGVEWGRELVEGTTRSDGDPRTTVLDALTRLGFAPDDDDGAERGVALRRCPLLDAARRYPSVVCQVHLGIVEGLLQSIDARTGPGLDLIPFAEPGACRLFLPDHAVKQHD</sequence>
<name>A0A7I7RCK0_MYCCF</name>
<dbReference type="OrthoDB" id="3399802at2"/>
<organism evidence="1 2">
    <name type="scientific">Mycolicibacterium celeriflavum</name>
    <name type="common">Mycobacterium celeriflavum</name>
    <dbReference type="NCBI Taxonomy" id="1249101"/>
    <lineage>
        <taxon>Bacteria</taxon>
        <taxon>Bacillati</taxon>
        <taxon>Actinomycetota</taxon>
        <taxon>Actinomycetes</taxon>
        <taxon>Mycobacteriales</taxon>
        <taxon>Mycobacteriaceae</taxon>
        <taxon>Mycolicibacterium</taxon>
    </lineage>
</organism>
<evidence type="ECO:0000313" key="1">
    <source>
        <dbReference type="EMBL" id="BBY42252.1"/>
    </source>
</evidence>
<dbReference type="Proteomes" id="UP000466431">
    <property type="component" value="Chromosome"/>
</dbReference>
<dbReference type="SUPFAM" id="SSF46785">
    <property type="entry name" value="Winged helix' DNA-binding domain"/>
    <property type="match status" value="1"/>
</dbReference>
<evidence type="ECO:0000313" key="2">
    <source>
        <dbReference type="Proteomes" id="UP000466431"/>
    </source>
</evidence>
<dbReference type="InterPro" id="IPR036388">
    <property type="entry name" value="WH-like_DNA-bd_sf"/>
</dbReference>
<accession>A0A7I7RCK0</accession>
<dbReference type="KEGG" id="mcee:MCEL_05470"/>
<keyword evidence="2" id="KW-1185">Reference proteome</keyword>
<proteinExistence type="predicted"/>
<dbReference type="AlphaFoldDB" id="A0A7I7RCK0"/>
<dbReference type="Gene3D" id="1.10.10.10">
    <property type="entry name" value="Winged helix-like DNA-binding domain superfamily/Winged helix DNA-binding domain"/>
    <property type="match status" value="1"/>
</dbReference>
<reference evidence="1 2" key="1">
    <citation type="journal article" date="2019" name="Emerg. Microbes Infect.">
        <title>Comprehensive subspecies identification of 175 nontuberculous mycobacteria species based on 7547 genomic profiles.</title>
        <authorList>
            <person name="Matsumoto Y."/>
            <person name="Kinjo T."/>
            <person name="Motooka D."/>
            <person name="Nabeya D."/>
            <person name="Jung N."/>
            <person name="Uechi K."/>
            <person name="Horii T."/>
            <person name="Iida T."/>
            <person name="Fujita J."/>
            <person name="Nakamura S."/>
        </authorList>
    </citation>
    <scope>NUCLEOTIDE SEQUENCE [LARGE SCALE GENOMIC DNA]</scope>
    <source>
        <strain evidence="1 2">JCM 18439</strain>
    </source>
</reference>